<feature type="compositionally biased region" description="Low complexity" evidence="1">
    <location>
        <begin position="1"/>
        <end position="40"/>
    </location>
</feature>
<keyword evidence="2" id="KW-0645">Protease</keyword>
<proteinExistence type="predicted"/>
<reference evidence="2 3" key="1">
    <citation type="submission" date="2018-08" db="EMBL/GenBank/DDBJ databases">
        <title>Fulvimarina sp. 85, whole genome shotgun sequence.</title>
        <authorList>
            <person name="Tuo L."/>
        </authorList>
    </citation>
    <scope>NUCLEOTIDE SEQUENCE [LARGE SCALE GENOMIC DNA]</scope>
    <source>
        <strain evidence="2 3">85</strain>
    </source>
</reference>
<name>A0A371X4X1_9HYPH</name>
<keyword evidence="3" id="KW-1185">Reference proteome</keyword>
<evidence type="ECO:0000256" key="1">
    <source>
        <dbReference type="SAM" id="MobiDB-lite"/>
    </source>
</evidence>
<dbReference type="GO" id="GO:0006508">
    <property type="term" value="P:proteolysis"/>
    <property type="evidence" value="ECO:0007669"/>
    <property type="project" value="UniProtKB-KW"/>
</dbReference>
<feature type="region of interest" description="Disordered" evidence="1">
    <location>
        <begin position="1"/>
        <end position="44"/>
    </location>
</feature>
<dbReference type="SUPFAM" id="SSF50494">
    <property type="entry name" value="Trypsin-like serine proteases"/>
    <property type="match status" value="1"/>
</dbReference>
<dbReference type="OrthoDB" id="8443367at2"/>
<dbReference type="EMBL" id="QURL01000003">
    <property type="protein sequence ID" value="RFC64276.1"/>
    <property type="molecule type" value="Genomic_DNA"/>
</dbReference>
<keyword evidence="2" id="KW-0378">Hydrolase</keyword>
<dbReference type="Pfam" id="PF13365">
    <property type="entry name" value="Trypsin_2"/>
    <property type="match status" value="1"/>
</dbReference>
<comment type="caution">
    <text evidence="2">The sequence shown here is derived from an EMBL/GenBank/DDBJ whole genome shotgun (WGS) entry which is preliminary data.</text>
</comment>
<dbReference type="Proteomes" id="UP000264310">
    <property type="component" value="Unassembled WGS sequence"/>
</dbReference>
<dbReference type="AlphaFoldDB" id="A0A371X4X1"/>
<dbReference type="GO" id="GO:0008233">
    <property type="term" value="F:peptidase activity"/>
    <property type="evidence" value="ECO:0007669"/>
    <property type="project" value="UniProtKB-KW"/>
</dbReference>
<sequence length="454" mass="49042">MRPTASSSRAGSNGRSAVTTRTIRTTGTEPRPAMSSASPPRSTPPFVVAIRARLENRETTGTGLLCDPWHVATCAHVAGLLTDEGQSKGYRSSLNEPAPSGLVAYNQHATIEVSFDPGDEEGWIEIAGYPEEDRMNDLAIVRLPRPFYGIAFPPIAGGGRLAHDTQRIAFGHQCKALMHSEARASGTKTMNGPGGAYYTAIHLGDPQGFSGGPVFLEQDGIDRLEGLTSIGGLASATGVVVSFDRLRLLLERLPGWRPLEEQPRQPGSSTLQTGHLSLFDIPLGERRAMTLRWADPISAWRALRPICAGAAMELKSGRAAAGANRVPYDAAGPKEAEDLVETLRRKTQAPLRLPMRSELEALCADRSAQAGRSVSSAAWTGLPLLMRYFDEEAWPGTPVESCEWARDGDAVRLFRRDEAHDRIVPCEPGGGQPPRSVFSQIRRVVRPILDGSAR</sequence>
<protein>
    <submittedName>
        <fullName evidence="2">Serine protease</fullName>
    </submittedName>
</protein>
<gene>
    <name evidence="2" type="ORF">DYI37_08020</name>
</gene>
<organism evidence="2 3">
    <name type="scientific">Fulvimarina endophytica</name>
    <dbReference type="NCBI Taxonomy" id="2293836"/>
    <lineage>
        <taxon>Bacteria</taxon>
        <taxon>Pseudomonadati</taxon>
        <taxon>Pseudomonadota</taxon>
        <taxon>Alphaproteobacteria</taxon>
        <taxon>Hyphomicrobiales</taxon>
        <taxon>Aurantimonadaceae</taxon>
        <taxon>Fulvimarina</taxon>
    </lineage>
</organism>
<evidence type="ECO:0000313" key="2">
    <source>
        <dbReference type="EMBL" id="RFC64276.1"/>
    </source>
</evidence>
<dbReference type="InterPro" id="IPR009003">
    <property type="entry name" value="Peptidase_S1_PA"/>
</dbReference>
<evidence type="ECO:0000313" key="3">
    <source>
        <dbReference type="Proteomes" id="UP000264310"/>
    </source>
</evidence>
<accession>A0A371X4X1</accession>